<dbReference type="AlphaFoldDB" id="A0A1C3N9K7"/>
<protein>
    <submittedName>
        <fullName evidence="2">Uncharacterized protein</fullName>
    </submittedName>
</protein>
<gene>
    <name evidence="2" type="ORF">GA0070620_4806</name>
</gene>
<accession>A0A1C3N9K7</accession>
<proteinExistence type="predicted"/>
<dbReference type="EMBL" id="LT598496">
    <property type="protein sequence ID" value="SBV29236.1"/>
    <property type="molecule type" value="Genomic_DNA"/>
</dbReference>
<dbReference type="STRING" id="307121.GA0070620_4806"/>
<feature type="transmembrane region" description="Helical" evidence="1">
    <location>
        <begin position="53"/>
        <end position="71"/>
    </location>
</feature>
<keyword evidence="1" id="KW-1133">Transmembrane helix</keyword>
<keyword evidence="1" id="KW-0812">Transmembrane</keyword>
<evidence type="ECO:0000313" key="3">
    <source>
        <dbReference type="Proteomes" id="UP000199393"/>
    </source>
</evidence>
<name>A0A1C3N9K7_9ACTN</name>
<feature type="transmembrane region" description="Helical" evidence="1">
    <location>
        <begin position="27"/>
        <end position="47"/>
    </location>
</feature>
<evidence type="ECO:0000313" key="2">
    <source>
        <dbReference type="EMBL" id="SBV29236.1"/>
    </source>
</evidence>
<sequence length="73" mass="7639">MAWRFAAKLPGPSRTVLPGLLRADRSLALAVYAAAAAPVLILLYALVGSPWPLVFAIAVAAAAELVVWSRTPV</sequence>
<organism evidence="2 3">
    <name type="scientific">Micromonospora krabiensis</name>
    <dbReference type="NCBI Taxonomy" id="307121"/>
    <lineage>
        <taxon>Bacteria</taxon>
        <taxon>Bacillati</taxon>
        <taxon>Actinomycetota</taxon>
        <taxon>Actinomycetes</taxon>
        <taxon>Micromonosporales</taxon>
        <taxon>Micromonosporaceae</taxon>
        <taxon>Micromonospora</taxon>
    </lineage>
</organism>
<dbReference type="Proteomes" id="UP000199393">
    <property type="component" value="Chromosome I"/>
</dbReference>
<keyword evidence="3" id="KW-1185">Reference proteome</keyword>
<keyword evidence="1" id="KW-0472">Membrane</keyword>
<reference evidence="3" key="1">
    <citation type="submission" date="2016-06" db="EMBL/GenBank/DDBJ databases">
        <authorList>
            <person name="Varghese N."/>
        </authorList>
    </citation>
    <scope>NUCLEOTIDE SEQUENCE [LARGE SCALE GENOMIC DNA]</scope>
    <source>
        <strain evidence="3">DSM 45344</strain>
    </source>
</reference>
<evidence type="ECO:0000256" key="1">
    <source>
        <dbReference type="SAM" id="Phobius"/>
    </source>
</evidence>